<dbReference type="NCBIfam" id="NF000585">
    <property type="entry name" value="PRK00010.1"/>
    <property type="match status" value="1"/>
</dbReference>
<dbReference type="GO" id="GO:0000049">
    <property type="term" value="F:tRNA binding"/>
    <property type="evidence" value="ECO:0007669"/>
    <property type="project" value="UniProtKB-UniRule"/>
</dbReference>
<dbReference type="InterPro" id="IPR020929">
    <property type="entry name" value="Ribosomal_uL5_CS"/>
</dbReference>
<dbReference type="AlphaFoldDB" id="A0A2H0YNX8"/>
<dbReference type="InterPro" id="IPR031310">
    <property type="entry name" value="Ribosomal_uL5_N"/>
</dbReference>
<dbReference type="SUPFAM" id="SSF55282">
    <property type="entry name" value="RL5-like"/>
    <property type="match status" value="1"/>
</dbReference>
<dbReference type="PANTHER" id="PTHR11994">
    <property type="entry name" value="60S RIBOSOMAL PROTEIN L11-RELATED"/>
    <property type="match status" value="1"/>
</dbReference>
<keyword evidence="5" id="KW-0699">rRNA-binding</keyword>
<sequence length="186" mass="21137">MIKLKEKYKKEAVAAMMEKFGYKNAMAVPKLAKVTVNTGIGRLIVGKTSEEQKRIYQSILDDLALICGQRPVFTKSKKSIAGFKTREGMLIGAKITLRGKKMYDFLERVIYITLPRIRDFRGIDLKCFDKDGNLTIPVKEHLVFPEISPERVKIIFGLEITIVTTAKNREKSIELLRLLGFPIKSS</sequence>
<comment type="function">
    <text evidence="5">This is 1 of the proteins that bind and probably mediate the attachment of the 5S RNA into the large ribosomal subunit, where it forms part of the central protuberance. In the 70S ribosome it contacts protein S13 of the 30S subunit (bridge B1b), connecting the 2 subunits; this bridge is implicated in subunit movement. Contacts the P site tRNA; the 5S rRNA and some of its associated proteins might help stabilize positioning of ribosome-bound tRNAs.</text>
</comment>
<evidence type="ECO:0000313" key="10">
    <source>
        <dbReference type="Proteomes" id="UP000231472"/>
    </source>
</evidence>
<keyword evidence="5" id="KW-0820">tRNA-binding</keyword>
<evidence type="ECO:0000259" key="8">
    <source>
        <dbReference type="Pfam" id="PF00673"/>
    </source>
</evidence>
<name>A0A2H0YNX8_9BACT</name>
<dbReference type="Gene3D" id="3.30.1440.10">
    <property type="match status" value="1"/>
</dbReference>
<organism evidence="9 10">
    <name type="scientific">Candidatus Nealsonbacteria bacterium CG08_land_8_20_14_0_20_36_22</name>
    <dbReference type="NCBI Taxonomy" id="1974704"/>
    <lineage>
        <taxon>Bacteria</taxon>
        <taxon>Candidatus Nealsoniibacteriota</taxon>
    </lineage>
</organism>
<keyword evidence="5" id="KW-0694">RNA-binding</keyword>
<dbReference type="FunFam" id="3.30.1440.10:FF:000001">
    <property type="entry name" value="50S ribosomal protein L5"/>
    <property type="match status" value="1"/>
</dbReference>
<keyword evidence="2 5" id="KW-0689">Ribosomal protein</keyword>
<feature type="domain" description="Large ribosomal subunit protein uL5 N-terminal" evidence="7">
    <location>
        <begin position="24"/>
        <end position="86"/>
    </location>
</feature>
<feature type="domain" description="Large ribosomal subunit protein uL5 C-terminal" evidence="8">
    <location>
        <begin position="91"/>
        <end position="182"/>
    </location>
</feature>
<evidence type="ECO:0000259" key="7">
    <source>
        <dbReference type="Pfam" id="PF00281"/>
    </source>
</evidence>
<comment type="subunit">
    <text evidence="5">Part of the 50S ribosomal subunit; part of the 5S rRNA/L5/L18/L25 subcomplex. Contacts the 5S rRNA and the P site tRNA. Forms a bridge to the 30S subunit in the 70S ribosome.</text>
</comment>
<evidence type="ECO:0000256" key="4">
    <source>
        <dbReference type="ARBA" id="ARBA00035245"/>
    </source>
</evidence>
<proteinExistence type="inferred from homology"/>
<dbReference type="GO" id="GO:0005840">
    <property type="term" value="C:ribosome"/>
    <property type="evidence" value="ECO:0007669"/>
    <property type="project" value="UniProtKB-KW"/>
</dbReference>
<protein>
    <recommendedName>
        <fullName evidence="4 5">Large ribosomal subunit protein uL5</fullName>
    </recommendedName>
</protein>
<evidence type="ECO:0000313" key="9">
    <source>
        <dbReference type="EMBL" id="PIS40204.1"/>
    </source>
</evidence>
<evidence type="ECO:0000256" key="3">
    <source>
        <dbReference type="ARBA" id="ARBA00023274"/>
    </source>
</evidence>
<dbReference type="EMBL" id="PEYC01000020">
    <property type="protein sequence ID" value="PIS40204.1"/>
    <property type="molecule type" value="Genomic_DNA"/>
</dbReference>
<comment type="similarity">
    <text evidence="1 5 6">Belongs to the universal ribosomal protein uL5 family.</text>
</comment>
<evidence type="ECO:0000256" key="5">
    <source>
        <dbReference type="HAMAP-Rule" id="MF_01333"/>
    </source>
</evidence>
<dbReference type="PROSITE" id="PS00358">
    <property type="entry name" value="RIBOSOMAL_L5"/>
    <property type="match status" value="1"/>
</dbReference>
<evidence type="ECO:0000256" key="2">
    <source>
        <dbReference type="ARBA" id="ARBA00022980"/>
    </source>
</evidence>
<comment type="caution">
    <text evidence="9">The sequence shown here is derived from an EMBL/GenBank/DDBJ whole genome shotgun (WGS) entry which is preliminary data.</text>
</comment>
<accession>A0A2H0YNX8</accession>
<dbReference type="InterPro" id="IPR002132">
    <property type="entry name" value="Ribosomal_uL5"/>
</dbReference>
<dbReference type="Pfam" id="PF00281">
    <property type="entry name" value="Ribosomal_L5"/>
    <property type="match status" value="1"/>
</dbReference>
<dbReference type="InterPro" id="IPR031309">
    <property type="entry name" value="Ribosomal_uL5_C"/>
</dbReference>
<dbReference type="GO" id="GO:0003735">
    <property type="term" value="F:structural constituent of ribosome"/>
    <property type="evidence" value="ECO:0007669"/>
    <property type="project" value="InterPro"/>
</dbReference>
<keyword evidence="3 5" id="KW-0687">Ribonucleoprotein</keyword>
<dbReference type="InterPro" id="IPR020930">
    <property type="entry name" value="Ribosomal_uL5_bac-type"/>
</dbReference>
<evidence type="ECO:0000256" key="6">
    <source>
        <dbReference type="RuleBase" id="RU003930"/>
    </source>
</evidence>
<dbReference type="Proteomes" id="UP000231472">
    <property type="component" value="Unassembled WGS sequence"/>
</dbReference>
<reference evidence="10" key="1">
    <citation type="submission" date="2017-09" db="EMBL/GenBank/DDBJ databases">
        <title>Depth-based differentiation of microbial function through sediment-hosted aquifers and enrichment of novel symbionts in the deep terrestrial subsurface.</title>
        <authorList>
            <person name="Probst A.J."/>
            <person name="Ladd B."/>
            <person name="Jarett J.K."/>
            <person name="Geller-Mcgrath D.E."/>
            <person name="Sieber C.M.K."/>
            <person name="Emerson J.B."/>
            <person name="Anantharaman K."/>
            <person name="Thomas B.C."/>
            <person name="Malmstrom R."/>
            <person name="Stieglmeier M."/>
            <person name="Klingl A."/>
            <person name="Woyke T."/>
            <person name="Ryan C.M."/>
            <person name="Banfield J.F."/>
        </authorList>
    </citation>
    <scope>NUCLEOTIDE SEQUENCE [LARGE SCALE GENOMIC DNA]</scope>
</reference>
<dbReference type="Pfam" id="PF00673">
    <property type="entry name" value="Ribosomal_L5_C"/>
    <property type="match status" value="1"/>
</dbReference>
<dbReference type="HAMAP" id="MF_01333_B">
    <property type="entry name" value="Ribosomal_uL5_B"/>
    <property type="match status" value="1"/>
</dbReference>
<dbReference type="InterPro" id="IPR022803">
    <property type="entry name" value="Ribosomal_uL5_dom_sf"/>
</dbReference>
<dbReference type="GO" id="GO:0019843">
    <property type="term" value="F:rRNA binding"/>
    <property type="evidence" value="ECO:0007669"/>
    <property type="project" value="UniProtKB-UniRule"/>
</dbReference>
<evidence type="ECO:0000256" key="1">
    <source>
        <dbReference type="ARBA" id="ARBA00008553"/>
    </source>
</evidence>
<gene>
    <name evidence="5" type="primary">rplE</name>
    <name evidence="9" type="ORF">COT32_00960</name>
</gene>
<dbReference type="GO" id="GO:0006412">
    <property type="term" value="P:translation"/>
    <property type="evidence" value="ECO:0007669"/>
    <property type="project" value="UniProtKB-UniRule"/>
</dbReference>
<dbReference type="PIRSF" id="PIRSF002161">
    <property type="entry name" value="Ribosomal_L5"/>
    <property type="match status" value="1"/>
</dbReference>
<dbReference type="GO" id="GO:1990904">
    <property type="term" value="C:ribonucleoprotein complex"/>
    <property type="evidence" value="ECO:0007669"/>
    <property type="project" value="UniProtKB-KW"/>
</dbReference>